<evidence type="ECO:0000256" key="2">
    <source>
        <dbReference type="ARBA" id="ARBA00022679"/>
    </source>
</evidence>
<keyword evidence="2 4" id="KW-0808">Transferase</keyword>
<comment type="similarity">
    <text evidence="4">Belongs to the class I-like SAM-binding methyltransferase superfamily. C5-methyltransferase family.</text>
</comment>
<dbReference type="InterPro" id="IPR050750">
    <property type="entry name" value="C5-MTase"/>
</dbReference>
<comment type="caution">
    <text evidence="6">The sequence shown here is derived from an EMBL/GenBank/DDBJ whole genome shotgun (WGS) entry which is preliminary data.</text>
</comment>
<dbReference type="InterPro" id="IPR029063">
    <property type="entry name" value="SAM-dependent_MTases_sf"/>
</dbReference>
<dbReference type="PANTHER" id="PTHR46098">
    <property type="entry name" value="TRNA (CYTOSINE(38)-C(5))-METHYLTRANSFERASE"/>
    <property type="match status" value="1"/>
</dbReference>
<dbReference type="Pfam" id="PF00145">
    <property type="entry name" value="DNA_methylase"/>
    <property type="match status" value="1"/>
</dbReference>
<keyword evidence="3 4" id="KW-0949">S-adenosyl-L-methionine</keyword>
<feature type="compositionally biased region" description="Polar residues" evidence="5">
    <location>
        <begin position="235"/>
        <end position="248"/>
    </location>
</feature>
<dbReference type="GO" id="GO:0005634">
    <property type="term" value="C:nucleus"/>
    <property type="evidence" value="ECO:0007669"/>
    <property type="project" value="TreeGrafter"/>
</dbReference>
<name>A0A9N8E9Z7_9STRA</name>
<evidence type="ECO:0000256" key="4">
    <source>
        <dbReference type="PROSITE-ProRule" id="PRU01016"/>
    </source>
</evidence>
<dbReference type="InterPro" id="IPR001525">
    <property type="entry name" value="C5_MeTfrase"/>
</dbReference>
<evidence type="ECO:0000256" key="3">
    <source>
        <dbReference type="ARBA" id="ARBA00022691"/>
    </source>
</evidence>
<dbReference type="PRINTS" id="PR00105">
    <property type="entry name" value="C5METTRFRASE"/>
</dbReference>
<keyword evidence="1 4" id="KW-0489">Methyltransferase</keyword>
<feature type="active site" evidence="4">
    <location>
        <position position="115"/>
    </location>
</feature>
<dbReference type="SUPFAM" id="SSF53335">
    <property type="entry name" value="S-adenosyl-L-methionine-dependent methyltransferases"/>
    <property type="match status" value="1"/>
</dbReference>
<keyword evidence="7" id="KW-1185">Reference proteome</keyword>
<evidence type="ECO:0000313" key="7">
    <source>
        <dbReference type="Proteomes" id="UP001153069"/>
    </source>
</evidence>
<dbReference type="Proteomes" id="UP001153069">
    <property type="component" value="Unassembled WGS sequence"/>
</dbReference>
<evidence type="ECO:0000313" key="6">
    <source>
        <dbReference type="EMBL" id="CAB9514534.1"/>
    </source>
</evidence>
<accession>A0A9N8E9Z7</accession>
<dbReference type="AlphaFoldDB" id="A0A9N8E9Z7"/>
<gene>
    <name evidence="6" type="ORF">SEMRO_659_G182890.1</name>
</gene>
<dbReference type="PROSITE" id="PS51679">
    <property type="entry name" value="SAM_MT_C5"/>
    <property type="match status" value="1"/>
</dbReference>
<organism evidence="6 7">
    <name type="scientific">Seminavis robusta</name>
    <dbReference type="NCBI Taxonomy" id="568900"/>
    <lineage>
        <taxon>Eukaryota</taxon>
        <taxon>Sar</taxon>
        <taxon>Stramenopiles</taxon>
        <taxon>Ochrophyta</taxon>
        <taxon>Bacillariophyta</taxon>
        <taxon>Bacillariophyceae</taxon>
        <taxon>Bacillariophycidae</taxon>
        <taxon>Naviculales</taxon>
        <taxon>Naviculaceae</taxon>
        <taxon>Seminavis</taxon>
    </lineage>
</organism>
<evidence type="ECO:0000256" key="1">
    <source>
        <dbReference type="ARBA" id="ARBA00022603"/>
    </source>
</evidence>
<reference evidence="6" key="1">
    <citation type="submission" date="2020-06" db="EMBL/GenBank/DDBJ databases">
        <authorList>
            <consortium name="Plant Systems Biology data submission"/>
        </authorList>
    </citation>
    <scope>NUCLEOTIDE SEQUENCE</scope>
    <source>
        <strain evidence="6">D6</strain>
    </source>
</reference>
<protein>
    <submittedName>
        <fullName evidence="6">Cytosine(38)-C(5)-methyltransferase</fullName>
    </submittedName>
</protein>
<sequence length="443" mass="50257">MNGQDDERPTKLPRTSSSDAKELTFVEFYCGVGGWSMALEEAIQRLDPDTQNKLSLRCLAALDHSDLCTKVYQYNHCHQNTNSNNAKPTTTSIEKLTLKQVHKWNAAIWAMSPPCQPHTRQHDNQKADLEDPRSKSFLHLCHLMETMNADKLPQLILVENVVGFETSQSCLRMRRVLSQRDYSVGHFHLSPTQCGIPNDRPRYYCVAVRMPTTTATSDKQSLLQQYLQLEKLSFDSEQQQPKESSVLPNASKDDATTSCTIHSHLEELGIQKTEANTEPTVLPTIATILDEQEHQNLDLRIPQKILHSKSAWCFDIVTPRAQRSACFTHGYGKFVRGTGSVLYFGSNNNDNDNKNNNPFQLVAPDQREFDADWAKGLDLDNTLRYFSGTEMARLLGFRNDFAFPKDTSVKQQWKLMGNSLNVRVAARLCELGLRLALHITELK</sequence>
<feature type="region of interest" description="Disordered" evidence="5">
    <location>
        <begin position="235"/>
        <end position="254"/>
    </location>
</feature>
<dbReference type="EMBL" id="CAICTM010000658">
    <property type="protein sequence ID" value="CAB9514534.1"/>
    <property type="molecule type" value="Genomic_DNA"/>
</dbReference>
<dbReference type="Gene3D" id="3.40.50.150">
    <property type="entry name" value="Vaccinia Virus protein VP39"/>
    <property type="match status" value="1"/>
</dbReference>
<dbReference type="GO" id="GO:0008168">
    <property type="term" value="F:methyltransferase activity"/>
    <property type="evidence" value="ECO:0007669"/>
    <property type="project" value="UniProtKB-KW"/>
</dbReference>
<evidence type="ECO:0000256" key="5">
    <source>
        <dbReference type="SAM" id="MobiDB-lite"/>
    </source>
</evidence>
<dbReference type="Gene3D" id="3.90.120.10">
    <property type="entry name" value="DNA Methylase, subunit A, domain 2"/>
    <property type="match status" value="1"/>
</dbReference>
<dbReference type="GO" id="GO:0032259">
    <property type="term" value="P:methylation"/>
    <property type="evidence" value="ECO:0007669"/>
    <property type="project" value="UniProtKB-KW"/>
</dbReference>
<proteinExistence type="inferred from homology"/>
<dbReference type="PANTHER" id="PTHR46098:SF1">
    <property type="entry name" value="TRNA (CYTOSINE(38)-C(5))-METHYLTRANSFERASE"/>
    <property type="match status" value="1"/>
</dbReference>
<dbReference type="OrthoDB" id="414133at2759"/>